<organism evidence="9 10">
    <name type="scientific">Vibrio hangzhouensis</name>
    <dbReference type="NCBI Taxonomy" id="462991"/>
    <lineage>
        <taxon>Bacteria</taxon>
        <taxon>Pseudomonadati</taxon>
        <taxon>Pseudomonadota</taxon>
        <taxon>Gammaproteobacteria</taxon>
        <taxon>Vibrionales</taxon>
        <taxon>Vibrionaceae</taxon>
        <taxon>Vibrio</taxon>
    </lineage>
</organism>
<sequence length="220" mass="23560">MSQSPDLKGSSFTLSVLHLSDNDVSTAVHFLKQKVDQAPTFFAAAPVVLNVSQVQGDINYRDLKLGVEEIGMIPVGVTGCVDKRNQNLATEAGFAVMTASKAPSQAPAKMEPTKIVRTPVRSGQQVYAKNSDLVILSHVSAGAEVIADGTIHIHGTLRGRAIAGASGSSDAKILCNDLQAELVSIAGHYWLSDQIERDYWGKKVLFGMTNDQLDLEILTI</sequence>
<evidence type="ECO:0000313" key="9">
    <source>
        <dbReference type="EMBL" id="SEG71600.1"/>
    </source>
</evidence>
<dbReference type="Pfam" id="PF05209">
    <property type="entry name" value="MinC_N"/>
    <property type="match status" value="1"/>
</dbReference>
<evidence type="ECO:0000256" key="1">
    <source>
        <dbReference type="ARBA" id="ARBA00006291"/>
    </source>
</evidence>
<dbReference type="GO" id="GO:0000902">
    <property type="term" value="P:cell morphogenesis"/>
    <property type="evidence" value="ECO:0007669"/>
    <property type="project" value="InterPro"/>
</dbReference>
<evidence type="ECO:0000256" key="4">
    <source>
        <dbReference type="ARBA" id="ARBA00023306"/>
    </source>
</evidence>
<evidence type="ECO:0000313" key="10">
    <source>
        <dbReference type="Proteomes" id="UP000236721"/>
    </source>
</evidence>
<dbReference type="InterPro" id="IPR007874">
    <property type="entry name" value="MinC_N"/>
</dbReference>
<feature type="domain" description="Septum formation inhibitor MinC C-terminal" evidence="7">
    <location>
        <begin position="115"/>
        <end position="215"/>
    </location>
</feature>
<dbReference type="AlphaFoldDB" id="A0A1H6CEZ6"/>
<dbReference type="Gene3D" id="2.160.20.70">
    <property type="match status" value="1"/>
</dbReference>
<evidence type="ECO:0000259" key="8">
    <source>
        <dbReference type="Pfam" id="PF05209"/>
    </source>
</evidence>
<dbReference type="EMBL" id="FNVG01000038">
    <property type="protein sequence ID" value="SEG71600.1"/>
    <property type="molecule type" value="Genomic_DNA"/>
</dbReference>
<dbReference type="SUPFAM" id="SSF63848">
    <property type="entry name" value="Cell-division inhibitor MinC, C-terminal domain"/>
    <property type="match status" value="1"/>
</dbReference>
<dbReference type="HAMAP" id="MF_00267">
    <property type="entry name" value="MinC"/>
    <property type="match status" value="1"/>
</dbReference>
<dbReference type="RefSeq" id="WP_103882445.1">
    <property type="nucleotide sequence ID" value="NZ_FNVG01000038.1"/>
</dbReference>
<dbReference type="InterPro" id="IPR036145">
    <property type="entry name" value="MinC_C_sf"/>
</dbReference>
<dbReference type="OrthoDB" id="9794530at2"/>
<dbReference type="GO" id="GO:0000917">
    <property type="term" value="P:division septum assembly"/>
    <property type="evidence" value="ECO:0007669"/>
    <property type="project" value="UniProtKB-KW"/>
</dbReference>
<dbReference type="Gene3D" id="3.30.70.260">
    <property type="match status" value="1"/>
</dbReference>
<dbReference type="Proteomes" id="UP000236721">
    <property type="component" value="Unassembled WGS sequence"/>
</dbReference>
<feature type="domain" description="Septum formation inhibitor MinC N-terminal" evidence="8">
    <location>
        <begin position="6"/>
        <end position="74"/>
    </location>
</feature>
<dbReference type="PANTHER" id="PTHR34108:SF1">
    <property type="entry name" value="SEPTUM SITE-DETERMINING PROTEIN MINC"/>
    <property type="match status" value="1"/>
</dbReference>
<proteinExistence type="inferred from homology"/>
<dbReference type="InterPro" id="IPR005526">
    <property type="entry name" value="Septum_form_inhib_MinC_C"/>
</dbReference>
<comment type="similarity">
    <text evidence="1 6">Belongs to the MinC family.</text>
</comment>
<dbReference type="NCBIfam" id="TIGR01222">
    <property type="entry name" value="minC"/>
    <property type="match status" value="1"/>
</dbReference>
<dbReference type="GO" id="GO:0051302">
    <property type="term" value="P:regulation of cell division"/>
    <property type="evidence" value="ECO:0007669"/>
    <property type="project" value="InterPro"/>
</dbReference>
<evidence type="ECO:0000256" key="5">
    <source>
        <dbReference type="ARBA" id="ARBA00025606"/>
    </source>
</evidence>
<evidence type="ECO:0000256" key="3">
    <source>
        <dbReference type="ARBA" id="ARBA00023210"/>
    </source>
</evidence>
<dbReference type="Pfam" id="PF03775">
    <property type="entry name" value="MinC_C"/>
    <property type="match status" value="1"/>
</dbReference>
<name>A0A1H6CEZ6_9VIBR</name>
<protein>
    <recommendedName>
        <fullName evidence="6">Probable septum site-determining protein MinC</fullName>
    </recommendedName>
</protein>
<gene>
    <name evidence="6" type="primary">minC</name>
    <name evidence="9" type="ORF">SAMN04488244_1383</name>
</gene>
<accession>A0A1H6CEZ6</accession>
<dbReference type="GO" id="GO:1901891">
    <property type="term" value="P:regulation of cell septum assembly"/>
    <property type="evidence" value="ECO:0007669"/>
    <property type="project" value="InterPro"/>
</dbReference>
<keyword evidence="10" id="KW-1185">Reference proteome</keyword>
<keyword evidence="3 6" id="KW-0717">Septation</keyword>
<comment type="subunit">
    <text evidence="6">Interacts with MinD and FtsZ.</text>
</comment>
<dbReference type="InterPro" id="IPR016098">
    <property type="entry name" value="CAP/MinC_C"/>
</dbReference>
<keyword evidence="2 6" id="KW-0132">Cell division</keyword>
<evidence type="ECO:0000259" key="7">
    <source>
        <dbReference type="Pfam" id="PF03775"/>
    </source>
</evidence>
<evidence type="ECO:0000256" key="6">
    <source>
        <dbReference type="HAMAP-Rule" id="MF_00267"/>
    </source>
</evidence>
<dbReference type="PANTHER" id="PTHR34108">
    <property type="entry name" value="SEPTUM SITE-DETERMINING PROTEIN MINC"/>
    <property type="match status" value="1"/>
</dbReference>
<keyword evidence="4 6" id="KW-0131">Cell cycle</keyword>
<dbReference type="InterPro" id="IPR013033">
    <property type="entry name" value="MinC"/>
</dbReference>
<comment type="function">
    <text evidence="5 6">Cell division inhibitor that blocks the formation of polar Z ring septums. Rapidly oscillates between the poles of the cell to destabilize FtsZ filaments that have formed before they mature into polar Z rings. Prevents FtsZ polymerization.</text>
</comment>
<reference evidence="10" key="1">
    <citation type="submission" date="2016-10" db="EMBL/GenBank/DDBJ databases">
        <authorList>
            <person name="Varghese N."/>
            <person name="Submissions S."/>
        </authorList>
    </citation>
    <scope>NUCLEOTIDE SEQUENCE [LARGE SCALE GENOMIC DNA]</scope>
    <source>
        <strain evidence="10">CGMCC 1.7062</strain>
    </source>
</reference>
<evidence type="ECO:0000256" key="2">
    <source>
        <dbReference type="ARBA" id="ARBA00022618"/>
    </source>
</evidence>